<gene>
    <name evidence="1" type="ORF">ARD30_11220</name>
</gene>
<evidence type="ECO:0000313" key="2">
    <source>
        <dbReference type="Proteomes" id="UP000051562"/>
    </source>
</evidence>
<dbReference type="AlphaFoldDB" id="A0A0Q3M5H8"/>
<comment type="caution">
    <text evidence="1">The sequence shown here is derived from an EMBL/GenBank/DDBJ whole genome shotgun (WGS) entry which is preliminary data.</text>
</comment>
<proteinExistence type="predicted"/>
<sequence>MIAILQPEDVDQRRKIIAQDLLTAAKLVPRPLHDEGGGLQIDKVAGMQLFRFAGRMEGITEADQGTNPATI</sequence>
<dbReference type="EMBL" id="LMAR01000031">
    <property type="protein sequence ID" value="KQK31009.1"/>
    <property type="molecule type" value="Genomic_DNA"/>
</dbReference>
<evidence type="ECO:0000313" key="1">
    <source>
        <dbReference type="EMBL" id="KQK31009.1"/>
    </source>
</evidence>
<reference evidence="1 2" key="1">
    <citation type="submission" date="2015-10" db="EMBL/GenBank/DDBJ databases">
        <title>Draft genome of Bosea thiooxidans.</title>
        <authorList>
            <person name="Wang X."/>
        </authorList>
    </citation>
    <scope>NUCLEOTIDE SEQUENCE [LARGE SCALE GENOMIC DNA]</scope>
    <source>
        <strain evidence="1 2">CGMCC 9174</strain>
    </source>
</reference>
<keyword evidence="2" id="KW-1185">Reference proteome</keyword>
<accession>A0A0Q3M5H8</accession>
<organism evidence="1 2">
    <name type="scientific">Bosea thiooxidans</name>
    <dbReference type="NCBI Taxonomy" id="53254"/>
    <lineage>
        <taxon>Bacteria</taxon>
        <taxon>Pseudomonadati</taxon>
        <taxon>Pseudomonadota</taxon>
        <taxon>Alphaproteobacteria</taxon>
        <taxon>Hyphomicrobiales</taxon>
        <taxon>Boseaceae</taxon>
        <taxon>Bosea</taxon>
    </lineage>
</organism>
<dbReference type="Proteomes" id="UP000051562">
    <property type="component" value="Unassembled WGS sequence"/>
</dbReference>
<name>A0A0Q3M5H8_9HYPH</name>
<protein>
    <submittedName>
        <fullName evidence="1">Uncharacterized protein</fullName>
    </submittedName>
</protein>